<dbReference type="GO" id="GO:0005506">
    <property type="term" value="F:iron ion binding"/>
    <property type="evidence" value="ECO:0007669"/>
    <property type="project" value="InterPro"/>
</dbReference>
<dbReference type="Gene3D" id="2.102.10.10">
    <property type="entry name" value="Rieske [2Fe-2S] iron-sulphur domain"/>
    <property type="match status" value="1"/>
</dbReference>
<dbReference type="InterPro" id="IPR015879">
    <property type="entry name" value="Ring_hydroxy_dOase_asu_C_dom"/>
</dbReference>
<dbReference type="GO" id="GO:0051537">
    <property type="term" value="F:2 iron, 2 sulfur cluster binding"/>
    <property type="evidence" value="ECO:0007669"/>
    <property type="project" value="UniProtKB-KW"/>
</dbReference>
<feature type="domain" description="Rieske" evidence="9">
    <location>
        <begin position="51"/>
        <end position="160"/>
    </location>
</feature>
<comment type="caution">
    <text evidence="10">The sequence shown here is derived from an EMBL/GenBank/DDBJ whole genome shotgun (WGS) entry which is preliminary data.</text>
</comment>
<name>A0A936ZJC4_9BURK</name>
<dbReference type="EMBL" id="JAEQNA010000008">
    <property type="protein sequence ID" value="MBL0422439.1"/>
    <property type="molecule type" value="Genomic_DNA"/>
</dbReference>
<keyword evidence="7" id="KW-0411">Iron-sulfur</keyword>
<dbReference type="PROSITE" id="PS51296">
    <property type="entry name" value="RIESKE"/>
    <property type="match status" value="1"/>
</dbReference>
<dbReference type="SUPFAM" id="SSF55961">
    <property type="entry name" value="Bet v1-like"/>
    <property type="match status" value="1"/>
</dbReference>
<evidence type="ECO:0000259" key="9">
    <source>
        <dbReference type="PROSITE" id="PS51296"/>
    </source>
</evidence>
<evidence type="ECO:0000256" key="5">
    <source>
        <dbReference type="ARBA" id="ARBA00023002"/>
    </source>
</evidence>
<dbReference type="PRINTS" id="PR00090">
    <property type="entry name" value="RNGDIOXGNASE"/>
</dbReference>
<dbReference type="InterPro" id="IPR001663">
    <property type="entry name" value="Rng_hydr_dOase-A"/>
</dbReference>
<evidence type="ECO:0000313" key="10">
    <source>
        <dbReference type="EMBL" id="MBL0422439.1"/>
    </source>
</evidence>
<evidence type="ECO:0000256" key="3">
    <source>
        <dbReference type="ARBA" id="ARBA00022723"/>
    </source>
</evidence>
<evidence type="ECO:0000256" key="1">
    <source>
        <dbReference type="ARBA" id="ARBA00008751"/>
    </source>
</evidence>
<reference evidence="10" key="1">
    <citation type="submission" date="2021-01" db="EMBL/GenBank/DDBJ databases">
        <title>Ramlibacter sp. strain AW1 16S ribosomal RNA gene Genome sequencing and assembly.</title>
        <authorList>
            <person name="Kang M."/>
        </authorList>
    </citation>
    <scope>NUCLEOTIDE SEQUENCE</scope>
    <source>
        <strain evidence="10">AW1</strain>
    </source>
</reference>
<dbReference type="PANTHER" id="PTHR43756:SF1">
    <property type="entry name" value="3-PHENYLPROPIONATE_CINNAMIC ACID DIOXYGENASE SUBUNIT ALPHA"/>
    <property type="match status" value="1"/>
</dbReference>
<evidence type="ECO:0000256" key="8">
    <source>
        <dbReference type="ARBA" id="ARBA00023027"/>
    </source>
</evidence>
<dbReference type="SUPFAM" id="SSF50022">
    <property type="entry name" value="ISP domain"/>
    <property type="match status" value="1"/>
</dbReference>
<keyword evidence="8" id="KW-0520">NAD</keyword>
<dbReference type="InterPro" id="IPR017941">
    <property type="entry name" value="Rieske_2Fe-2S"/>
</dbReference>
<accession>A0A936ZJC4</accession>
<sequence length="438" mass="48922">MNQSAAIWSQPTPTDAAIASLVQDGRVHSRIYTDQRIFDLEMERIFHTSWIYIGHESEVPKAGDFQARMMGRTPVLMVRGRDQEVRVLINRCRHRAAAVVETESGNTKMLRCWYHGWVYDLTGALREVTEPGGYGPEFKFEDMGLSRVPRVASHRGFLFASLKHEGESLAEFLGGAAAQFDMLVDASPTGEIFLDAGVNKTEYQGNWKLVGMDGYHPNFVHASVVAGWARNAEAGIGAMHREDPFSDAALTLTRDFGHGHAMLDFRAQRLKSYSKHAAFLAKVPGGTQYVEDMHKAYGKDRAEVLISLSGDPHLGVFPNLQLIGNQVRIIVPVAPGLTQVIMSMVRLGGVSDEINTMRVRQHESFYGPAGSGSPDDAEIFERVQRGMQAEFNPWIEISRGMHREYVDTDGSVVGRITDEVPQRGQMKFWLQLMTQPRD</sequence>
<dbReference type="PANTHER" id="PTHR43756">
    <property type="entry name" value="CHOLINE MONOOXYGENASE, CHLOROPLASTIC"/>
    <property type="match status" value="1"/>
</dbReference>
<evidence type="ECO:0000256" key="2">
    <source>
        <dbReference type="ARBA" id="ARBA00022714"/>
    </source>
</evidence>
<gene>
    <name evidence="10" type="ORF">JI739_18980</name>
</gene>
<dbReference type="Gene3D" id="3.90.380.10">
    <property type="entry name" value="Naphthalene 1,2-dioxygenase Alpha Subunit, Chain A, domain 1"/>
    <property type="match status" value="1"/>
</dbReference>
<dbReference type="PROSITE" id="PS00570">
    <property type="entry name" value="RING_HYDROXYL_ALPHA"/>
    <property type="match status" value="1"/>
</dbReference>
<dbReference type="InterPro" id="IPR015881">
    <property type="entry name" value="ARHD_Rieske_2Fe_2S"/>
</dbReference>
<evidence type="ECO:0000256" key="6">
    <source>
        <dbReference type="ARBA" id="ARBA00023004"/>
    </source>
</evidence>
<keyword evidence="5" id="KW-0560">Oxidoreductase</keyword>
<dbReference type="InterPro" id="IPR036922">
    <property type="entry name" value="Rieske_2Fe-2S_sf"/>
</dbReference>
<evidence type="ECO:0000256" key="7">
    <source>
        <dbReference type="ARBA" id="ARBA00023014"/>
    </source>
</evidence>
<evidence type="ECO:0000256" key="4">
    <source>
        <dbReference type="ARBA" id="ARBA00022964"/>
    </source>
</evidence>
<keyword evidence="11" id="KW-1185">Reference proteome</keyword>
<dbReference type="Proteomes" id="UP000613011">
    <property type="component" value="Unassembled WGS sequence"/>
</dbReference>
<keyword evidence="4" id="KW-0223">Dioxygenase</keyword>
<dbReference type="Pfam" id="PF00355">
    <property type="entry name" value="Rieske"/>
    <property type="match status" value="1"/>
</dbReference>
<comment type="similarity">
    <text evidence="1">Belongs to the bacterial ring-hydroxylating dioxygenase alpha subunit family.</text>
</comment>
<dbReference type="AlphaFoldDB" id="A0A936ZJC4"/>
<proteinExistence type="inferred from homology"/>
<dbReference type="Pfam" id="PF00848">
    <property type="entry name" value="Ring_hydroxyl_A"/>
    <property type="match status" value="1"/>
</dbReference>
<keyword evidence="3" id="KW-0479">Metal-binding</keyword>
<organism evidence="10 11">
    <name type="scientific">Ramlibacter aurantiacus</name>
    <dbReference type="NCBI Taxonomy" id="2801330"/>
    <lineage>
        <taxon>Bacteria</taxon>
        <taxon>Pseudomonadati</taxon>
        <taxon>Pseudomonadota</taxon>
        <taxon>Betaproteobacteria</taxon>
        <taxon>Burkholderiales</taxon>
        <taxon>Comamonadaceae</taxon>
        <taxon>Ramlibacter</taxon>
    </lineage>
</organism>
<protein>
    <submittedName>
        <fullName evidence="10">Rieske 2Fe-2S domain-containing protein</fullName>
    </submittedName>
</protein>
<evidence type="ECO:0000313" key="11">
    <source>
        <dbReference type="Proteomes" id="UP000613011"/>
    </source>
</evidence>
<keyword evidence="6" id="KW-0408">Iron</keyword>
<keyword evidence="2" id="KW-0001">2Fe-2S</keyword>
<dbReference type="RefSeq" id="WP_201685520.1">
    <property type="nucleotide sequence ID" value="NZ_JAEQNA010000008.1"/>
</dbReference>
<dbReference type="GO" id="GO:0051213">
    <property type="term" value="F:dioxygenase activity"/>
    <property type="evidence" value="ECO:0007669"/>
    <property type="project" value="UniProtKB-KW"/>
</dbReference>